<dbReference type="AlphaFoldDB" id="A0A9P9EQK4"/>
<feature type="domain" description="DSBA-like thioredoxin" evidence="2">
    <location>
        <begin position="36"/>
        <end position="238"/>
    </location>
</feature>
<reference evidence="3" key="1">
    <citation type="journal article" date="2021" name="Nat. Commun.">
        <title>Genetic determinants of endophytism in the Arabidopsis root mycobiome.</title>
        <authorList>
            <person name="Mesny F."/>
            <person name="Miyauchi S."/>
            <person name="Thiergart T."/>
            <person name="Pickel B."/>
            <person name="Atanasova L."/>
            <person name="Karlsson M."/>
            <person name="Huettel B."/>
            <person name="Barry K.W."/>
            <person name="Haridas S."/>
            <person name="Chen C."/>
            <person name="Bauer D."/>
            <person name="Andreopoulos W."/>
            <person name="Pangilinan J."/>
            <person name="LaButti K."/>
            <person name="Riley R."/>
            <person name="Lipzen A."/>
            <person name="Clum A."/>
            <person name="Drula E."/>
            <person name="Henrissat B."/>
            <person name="Kohler A."/>
            <person name="Grigoriev I.V."/>
            <person name="Martin F.M."/>
            <person name="Hacquard S."/>
        </authorList>
    </citation>
    <scope>NUCLEOTIDE SEQUENCE</scope>
    <source>
        <strain evidence="3">MPI-CAGE-AT-0021</strain>
    </source>
</reference>
<keyword evidence="4" id="KW-1185">Reference proteome</keyword>
<dbReference type="InterPro" id="IPR001853">
    <property type="entry name" value="DSBA-like_thioredoxin_dom"/>
</dbReference>
<dbReference type="PANTHER" id="PTHR13887:SF41">
    <property type="entry name" value="THIOREDOXIN SUPERFAMILY PROTEIN"/>
    <property type="match status" value="1"/>
</dbReference>
<accession>A0A9P9EQK4</accession>
<sequence length="259" mass="28856">MPSDVAFQWHVQILPVSYITSPTSSTFAALTMTRFTVTVTSDTVCPWCFVGRRQLQLAEQLWKQRYPDSNDTFAVSYNPFQLNPHGPRGPGSSKSKQQFYEERFGKERTQMMQQRIGGIGEALGINFKFGGQTGSSRDSHRLVRLAKKYGHDVEGKTIDGLFSAYFEQERDITAYDTLKSIATEAGIPEQEFQKAIVESDAGGTEVDNAANQARLNGVSGVPDYLVQDQFRLEGANDPMSFIRVFEKIKAKEAESSAAN</sequence>
<evidence type="ECO:0000259" key="2">
    <source>
        <dbReference type="Pfam" id="PF01323"/>
    </source>
</evidence>
<dbReference type="Pfam" id="PF01323">
    <property type="entry name" value="DSBA"/>
    <property type="match status" value="1"/>
</dbReference>
<protein>
    <submittedName>
        <fullName evidence="3">DSBA-like thioredoxin domain-containing protein</fullName>
    </submittedName>
</protein>
<dbReference type="OrthoDB" id="1930760at2759"/>
<dbReference type="EMBL" id="JAGMUU010000012">
    <property type="protein sequence ID" value="KAH7141417.1"/>
    <property type="molecule type" value="Genomic_DNA"/>
</dbReference>
<gene>
    <name evidence="3" type="ORF">B0J13DRAFT_623784</name>
</gene>
<name>A0A9P9EQK4_9HYPO</name>
<organism evidence="3 4">
    <name type="scientific">Dactylonectria estremocensis</name>
    <dbReference type="NCBI Taxonomy" id="1079267"/>
    <lineage>
        <taxon>Eukaryota</taxon>
        <taxon>Fungi</taxon>
        <taxon>Dikarya</taxon>
        <taxon>Ascomycota</taxon>
        <taxon>Pezizomycotina</taxon>
        <taxon>Sordariomycetes</taxon>
        <taxon>Hypocreomycetidae</taxon>
        <taxon>Hypocreales</taxon>
        <taxon>Nectriaceae</taxon>
        <taxon>Dactylonectria</taxon>
    </lineage>
</organism>
<comment type="caution">
    <text evidence="3">The sequence shown here is derived from an EMBL/GenBank/DDBJ whole genome shotgun (WGS) entry which is preliminary data.</text>
</comment>
<feature type="region of interest" description="Disordered" evidence="1">
    <location>
        <begin position="77"/>
        <end position="96"/>
    </location>
</feature>
<dbReference type="Proteomes" id="UP000717696">
    <property type="component" value="Unassembled WGS sequence"/>
</dbReference>
<evidence type="ECO:0000313" key="3">
    <source>
        <dbReference type="EMBL" id="KAH7141417.1"/>
    </source>
</evidence>
<dbReference type="Gene3D" id="3.40.30.10">
    <property type="entry name" value="Glutaredoxin"/>
    <property type="match status" value="1"/>
</dbReference>
<dbReference type="CDD" id="cd03024">
    <property type="entry name" value="DsbA_FrnE"/>
    <property type="match status" value="1"/>
</dbReference>
<evidence type="ECO:0000256" key="1">
    <source>
        <dbReference type="SAM" id="MobiDB-lite"/>
    </source>
</evidence>
<evidence type="ECO:0000313" key="4">
    <source>
        <dbReference type="Proteomes" id="UP000717696"/>
    </source>
</evidence>
<dbReference type="GO" id="GO:0016491">
    <property type="term" value="F:oxidoreductase activity"/>
    <property type="evidence" value="ECO:0007669"/>
    <property type="project" value="InterPro"/>
</dbReference>
<dbReference type="SUPFAM" id="SSF52833">
    <property type="entry name" value="Thioredoxin-like"/>
    <property type="match status" value="1"/>
</dbReference>
<proteinExistence type="predicted"/>
<dbReference type="PANTHER" id="PTHR13887">
    <property type="entry name" value="GLUTATHIONE S-TRANSFERASE KAPPA"/>
    <property type="match status" value="1"/>
</dbReference>
<dbReference type="InterPro" id="IPR036249">
    <property type="entry name" value="Thioredoxin-like_sf"/>
</dbReference>